<sequence>MKPNTIFYSALAMLVNNTTCTPLFARQNNVTSVSSFDELTPSADIVWTPCFENFTCSLLEVPLDYSNHSVGTVNLAITKKPGDSEDAREVLLNSGGPGGSSVAMVISDYETVQSKIGAQYSLIGIDPRGMANSGPSSDRFPGSSSIARNAFLAEIYTPPDITSDYALRQNHEYMRGYGQWCSSVYAVNNTAKYASTVATAQDMLHYIELRAKSKGEPPEEAKLWYYGISYGTILGGTFASLYPDRIGRMIIDSVMDLEDHYNGGWEKSIVDNDEAARYLFKRCFEAGPKLCQFHQNATSWEELERRYTDIMYTLVNSPIGVGDHQLAEIGAELGVTLTPTLFTWRDLVNYMFTTAYLLYPASHEEMDVILMELQTGVVQLLAAASVKSQISSTAPGSFVENMHNASLYGGLNTVYQSGPICSHLDVSPPKSQVFDGVPRVPSTSAPILLISMLLDPVTPLPAARKMHSLFPGSGLLIGNNSGHCAHFQKSECLSTYEKQYMLDGTLPPPDTTCEVDQPNPFLAVAEQSKSTMGGL</sequence>
<dbReference type="Pfam" id="PF08386">
    <property type="entry name" value="Abhydrolase_4"/>
    <property type="match status" value="1"/>
</dbReference>
<evidence type="ECO:0000313" key="6">
    <source>
        <dbReference type="Proteomes" id="UP000651452"/>
    </source>
</evidence>
<dbReference type="SUPFAM" id="SSF53474">
    <property type="entry name" value="alpha/beta-Hydrolases"/>
    <property type="match status" value="1"/>
</dbReference>
<proteinExistence type="inferred from homology"/>
<feature type="domain" description="Peptidase S33 tripeptidyl aminopeptidase-like C-terminal" evidence="4">
    <location>
        <begin position="417"/>
        <end position="513"/>
    </location>
</feature>
<dbReference type="InterPro" id="IPR029058">
    <property type="entry name" value="AB_hydrolase_fold"/>
</dbReference>
<dbReference type="PANTHER" id="PTHR43248">
    <property type="entry name" value="2-SUCCINYL-6-HYDROXY-2,4-CYCLOHEXADIENE-1-CARBOXYLATE SYNTHASE"/>
    <property type="match status" value="1"/>
</dbReference>
<dbReference type="EMBL" id="RZGK01000016">
    <property type="protein sequence ID" value="KAF9693331.1"/>
    <property type="molecule type" value="Genomic_DNA"/>
</dbReference>
<comment type="caution">
    <text evidence="5">The sequence shown here is derived from an EMBL/GenBank/DDBJ whole genome shotgun (WGS) entry which is preliminary data.</text>
</comment>
<comment type="similarity">
    <text evidence="1">Belongs to the peptidase S33 family.</text>
</comment>
<evidence type="ECO:0000259" key="4">
    <source>
        <dbReference type="Pfam" id="PF08386"/>
    </source>
</evidence>
<evidence type="ECO:0000259" key="3">
    <source>
        <dbReference type="Pfam" id="PF00561"/>
    </source>
</evidence>
<gene>
    <name evidence="5" type="ORF">EKO04_008759</name>
</gene>
<dbReference type="InterPro" id="IPR000073">
    <property type="entry name" value="AB_hydrolase_1"/>
</dbReference>
<dbReference type="AlphaFoldDB" id="A0A8H7IXE5"/>
<dbReference type="InterPro" id="IPR051601">
    <property type="entry name" value="Serine_prot/Carboxylest_S33"/>
</dbReference>
<reference evidence="5" key="2">
    <citation type="submission" date="2020-09" db="EMBL/GenBank/DDBJ databases">
        <title>Reference genome assembly for Australian Ascochyta lentis isolate Al4.</title>
        <authorList>
            <person name="Lee R.C."/>
            <person name="Farfan-Caceres L.M."/>
            <person name="Debler J.W."/>
            <person name="Williams A.H."/>
            <person name="Henares B.M."/>
        </authorList>
    </citation>
    <scope>NUCLEOTIDE SEQUENCE</scope>
    <source>
        <strain evidence="5">Al4</strain>
    </source>
</reference>
<dbReference type="PANTHER" id="PTHR43248:SF25">
    <property type="entry name" value="AB HYDROLASE-1 DOMAIN-CONTAINING PROTEIN-RELATED"/>
    <property type="match status" value="1"/>
</dbReference>
<evidence type="ECO:0000256" key="2">
    <source>
        <dbReference type="ARBA" id="ARBA00022801"/>
    </source>
</evidence>
<dbReference type="Pfam" id="PF00561">
    <property type="entry name" value="Abhydrolase_1"/>
    <property type="match status" value="1"/>
</dbReference>
<dbReference type="GO" id="GO:0016787">
    <property type="term" value="F:hydrolase activity"/>
    <property type="evidence" value="ECO:0007669"/>
    <property type="project" value="UniProtKB-KW"/>
</dbReference>
<dbReference type="OrthoDB" id="425534at2759"/>
<feature type="domain" description="AB hydrolase-1" evidence="3">
    <location>
        <begin position="90"/>
        <end position="257"/>
    </location>
</feature>
<protein>
    <recommendedName>
        <fullName evidence="7">AB hydrolase-1 domain-containing protein</fullName>
    </recommendedName>
</protein>
<reference evidence="5" key="1">
    <citation type="submission" date="2018-12" db="EMBL/GenBank/DDBJ databases">
        <authorList>
            <person name="Syme R.A."/>
            <person name="Farfan-Caceres L."/>
            <person name="Lichtenzveig J."/>
        </authorList>
    </citation>
    <scope>NUCLEOTIDE SEQUENCE</scope>
    <source>
        <strain evidence="5">Al4</strain>
    </source>
</reference>
<keyword evidence="2" id="KW-0378">Hydrolase</keyword>
<organism evidence="5 6">
    <name type="scientific">Ascochyta lentis</name>
    <dbReference type="NCBI Taxonomy" id="205686"/>
    <lineage>
        <taxon>Eukaryota</taxon>
        <taxon>Fungi</taxon>
        <taxon>Dikarya</taxon>
        <taxon>Ascomycota</taxon>
        <taxon>Pezizomycotina</taxon>
        <taxon>Dothideomycetes</taxon>
        <taxon>Pleosporomycetidae</taxon>
        <taxon>Pleosporales</taxon>
        <taxon>Pleosporineae</taxon>
        <taxon>Didymellaceae</taxon>
        <taxon>Ascochyta</taxon>
    </lineage>
</organism>
<evidence type="ECO:0008006" key="7">
    <source>
        <dbReference type="Google" id="ProtNLM"/>
    </source>
</evidence>
<keyword evidence="6" id="KW-1185">Reference proteome</keyword>
<evidence type="ECO:0000313" key="5">
    <source>
        <dbReference type="EMBL" id="KAF9693331.1"/>
    </source>
</evidence>
<dbReference type="InterPro" id="IPR013595">
    <property type="entry name" value="Pept_S33_TAP-like_C"/>
</dbReference>
<dbReference type="Proteomes" id="UP000651452">
    <property type="component" value="Unassembled WGS sequence"/>
</dbReference>
<name>A0A8H7IXE5_9PLEO</name>
<accession>A0A8H7IXE5</accession>
<dbReference type="Gene3D" id="3.40.50.1820">
    <property type="entry name" value="alpha/beta hydrolase"/>
    <property type="match status" value="1"/>
</dbReference>
<evidence type="ECO:0000256" key="1">
    <source>
        <dbReference type="ARBA" id="ARBA00010088"/>
    </source>
</evidence>